<dbReference type="AlphaFoldDB" id="A0A916K3Y6"/>
<dbReference type="EMBL" id="CAJVAS010000022">
    <property type="protein sequence ID" value="CAG7641571.1"/>
    <property type="molecule type" value="Genomic_DNA"/>
</dbReference>
<feature type="region of interest" description="Disordered" evidence="4">
    <location>
        <begin position="28"/>
        <end position="60"/>
    </location>
</feature>
<evidence type="ECO:0000313" key="7">
    <source>
        <dbReference type="EMBL" id="CAG7641571.1"/>
    </source>
</evidence>
<protein>
    <recommendedName>
        <fullName evidence="6">Cytochrome c domain-containing protein</fullName>
    </recommendedName>
</protein>
<sequence length="150" mass="15417">MYKNMLVFVICFILAFGGGYAAFSSKAAKSGDPGSSSAPAAKSAKPDDAKTAEKSGEATTVAAKDSEVLMKLNCVSCHSVSALGVKGGQVGPDLSKAYVNVESKHGVKVEDFLQKPTSAVMSGVIGSKPLTDDELKSVVAVLKKASEQSQ</sequence>
<organism evidence="7 8">
    <name type="scientific">Paenibacillus solanacearum</name>
    <dbReference type="NCBI Taxonomy" id="2048548"/>
    <lineage>
        <taxon>Bacteria</taxon>
        <taxon>Bacillati</taxon>
        <taxon>Bacillota</taxon>
        <taxon>Bacilli</taxon>
        <taxon>Bacillales</taxon>
        <taxon>Paenibacillaceae</taxon>
        <taxon>Paenibacillus</taxon>
    </lineage>
</organism>
<evidence type="ECO:0000256" key="4">
    <source>
        <dbReference type="SAM" id="MobiDB-lite"/>
    </source>
</evidence>
<evidence type="ECO:0000256" key="2">
    <source>
        <dbReference type="ARBA" id="ARBA00023004"/>
    </source>
</evidence>
<evidence type="ECO:0000256" key="1">
    <source>
        <dbReference type="ARBA" id="ARBA00022723"/>
    </source>
</evidence>
<name>A0A916K3Y6_9BACL</name>
<evidence type="ECO:0000259" key="6">
    <source>
        <dbReference type="PROSITE" id="PS51007"/>
    </source>
</evidence>
<dbReference type="RefSeq" id="WP_218093972.1">
    <property type="nucleotide sequence ID" value="NZ_CAJVAS010000022.1"/>
</dbReference>
<evidence type="ECO:0000256" key="3">
    <source>
        <dbReference type="PROSITE-ProRule" id="PRU00433"/>
    </source>
</evidence>
<dbReference type="GO" id="GO:0020037">
    <property type="term" value="F:heme binding"/>
    <property type="evidence" value="ECO:0007669"/>
    <property type="project" value="InterPro"/>
</dbReference>
<dbReference type="GO" id="GO:0046872">
    <property type="term" value="F:metal ion binding"/>
    <property type="evidence" value="ECO:0007669"/>
    <property type="project" value="UniProtKB-KW"/>
</dbReference>
<reference evidence="7" key="1">
    <citation type="submission" date="2021-06" db="EMBL/GenBank/DDBJ databases">
        <authorList>
            <person name="Criscuolo A."/>
        </authorList>
    </citation>
    <scope>NUCLEOTIDE SEQUENCE</scope>
    <source>
        <strain evidence="7">CIP111600</strain>
    </source>
</reference>
<accession>A0A916K3Y6</accession>
<evidence type="ECO:0000313" key="8">
    <source>
        <dbReference type="Proteomes" id="UP000693672"/>
    </source>
</evidence>
<dbReference type="Pfam" id="PF00034">
    <property type="entry name" value="Cytochrom_C"/>
    <property type="match status" value="1"/>
</dbReference>
<evidence type="ECO:0000256" key="5">
    <source>
        <dbReference type="SAM" id="SignalP"/>
    </source>
</evidence>
<keyword evidence="5" id="KW-0732">Signal</keyword>
<feature type="signal peptide" evidence="5">
    <location>
        <begin position="1"/>
        <end position="21"/>
    </location>
</feature>
<dbReference type="GO" id="GO:0009055">
    <property type="term" value="F:electron transfer activity"/>
    <property type="evidence" value="ECO:0007669"/>
    <property type="project" value="InterPro"/>
</dbReference>
<dbReference type="PROSITE" id="PS51007">
    <property type="entry name" value="CYTC"/>
    <property type="match status" value="1"/>
</dbReference>
<comment type="caution">
    <text evidence="7">The sequence shown here is derived from an EMBL/GenBank/DDBJ whole genome shotgun (WGS) entry which is preliminary data.</text>
</comment>
<gene>
    <name evidence="7" type="ORF">PAESOLCIP111_04246</name>
</gene>
<dbReference type="Proteomes" id="UP000693672">
    <property type="component" value="Unassembled WGS sequence"/>
</dbReference>
<keyword evidence="8" id="KW-1185">Reference proteome</keyword>
<feature type="compositionally biased region" description="Basic and acidic residues" evidence="4">
    <location>
        <begin position="44"/>
        <end position="56"/>
    </location>
</feature>
<keyword evidence="3" id="KW-0349">Heme</keyword>
<keyword evidence="2 3" id="KW-0408">Iron</keyword>
<proteinExistence type="predicted"/>
<feature type="compositionally biased region" description="Low complexity" evidence="4">
    <location>
        <begin position="28"/>
        <end position="43"/>
    </location>
</feature>
<dbReference type="InterPro" id="IPR009056">
    <property type="entry name" value="Cyt_c-like_dom"/>
</dbReference>
<feature type="chain" id="PRO_5036907550" description="Cytochrome c domain-containing protein" evidence="5">
    <location>
        <begin position="22"/>
        <end position="150"/>
    </location>
</feature>
<feature type="domain" description="Cytochrome c" evidence="6">
    <location>
        <begin position="60"/>
        <end position="146"/>
    </location>
</feature>
<keyword evidence="1 3" id="KW-0479">Metal-binding</keyword>